<feature type="transmembrane region" description="Helical" evidence="1">
    <location>
        <begin position="16"/>
        <end position="34"/>
    </location>
</feature>
<evidence type="ECO:0000313" key="2">
    <source>
        <dbReference type="EMBL" id="MFC4656851.1"/>
    </source>
</evidence>
<name>A0ABV9JRG9_9GAMM</name>
<keyword evidence="1" id="KW-0812">Transmembrane</keyword>
<keyword evidence="1" id="KW-0472">Membrane</keyword>
<accession>A0ABV9JRG9</accession>
<evidence type="ECO:0000256" key="1">
    <source>
        <dbReference type="SAM" id="Phobius"/>
    </source>
</evidence>
<organism evidence="2 3">
    <name type="scientific">Rheinheimera marina</name>
    <dbReference type="NCBI Taxonomy" id="1774958"/>
    <lineage>
        <taxon>Bacteria</taxon>
        <taxon>Pseudomonadati</taxon>
        <taxon>Pseudomonadota</taxon>
        <taxon>Gammaproteobacteria</taxon>
        <taxon>Chromatiales</taxon>
        <taxon>Chromatiaceae</taxon>
        <taxon>Rheinheimera</taxon>
    </lineage>
</organism>
<keyword evidence="1" id="KW-1133">Transmembrane helix</keyword>
<keyword evidence="3" id="KW-1185">Reference proteome</keyword>
<dbReference type="EMBL" id="JBHSGB010000017">
    <property type="protein sequence ID" value="MFC4656851.1"/>
    <property type="molecule type" value="Genomic_DNA"/>
</dbReference>
<protein>
    <recommendedName>
        <fullName evidence="4">Type II secretion system protein GspC N-terminal domain-containing protein</fullName>
    </recommendedName>
</protein>
<sequence length="195" mass="21911">MNQSKLQTWLKLLRPYLTPVFGGALALVLMDLWLSKPELRDPRSDLLPVLPINKVAPQPGSNDVVQQLINQLEQPDVTEREAEDNKDKGLSLEQQQQQQGLLKELYIGDNVYRLTAIVRQGGRHKAVLSVRSVQAEQGAKAERLELNAGDEIKGYQVSELSAKRLTLTQKERRVWLELFVPVLLSGSADTQPKPN</sequence>
<gene>
    <name evidence="2" type="ORF">ACFO3I_17670</name>
</gene>
<proteinExistence type="predicted"/>
<dbReference type="RefSeq" id="WP_377336314.1">
    <property type="nucleotide sequence ID" value="NZ_JBHSGB010000017.1"/>
</dbReference>
<evidence type="ECO:0008006" key="4">
    <source>
        <dbReference type="Google" id="ProtNLM"/>
    </source>
</evidence>
<dbReference type="Proteomes" id="UP001595962">
    <property type="component" value="Unassembled WGS sequence"/>
</dbReference>
<evidence type="ECO:0000313" key="3">
    <source>
        <dbReference type="Proteomes" id="UP001595962"/>
    </source>
</evidence>
<reference evidence="3" key="1">
    <citation type="journal article" date="2019" name="Int. J. Syst. Evol. Microbiol.">
        <title>The Global Catalogue of Microorganisms (GCM) 10K type strain sequencing project: providing services to taxonomists for standard genome sequencing and annotation.</title>
        <authorList>
            <consortium name="The Broad Institute Genomics Platform"/>
            <consortium name="The Broad Institute Genome Sequencing Center for Infectious Disease"/>
            <person name="Wu L."/>
            <person name="Ma J."/>
        </authorList>
    </citation>
    <scope>NUCLEOTIDE SEQUENCE [LARGE SCALE GENOMIC DNA]</scope>
    <source>
        <strain evidence="3">DT28</strain>
    </source>
</reference>
<comment type="caution">
    <text evidence="2">The sequence shown here is derived from an EMBL/GenBank/DDBJ whole genome shotgun (WGS) entry which is preliminary data.</text>
</comment>